<dbReference type="GeneID" id="110280268"/>
<dbReference type="RefSeq" id="XP_052116308.1">
    <property type="nucleotide sequence ID" value="XM_052260348.1"/>
</dbReference>
<dbReference type="RefSeq" id="XP_052116309.1">
    <property type="nucleotide sequence ID" value="XM_052260349.1"/>
</dbReference>
<feature type="compositionally biased region" description="Polar residues" evidence="2">
    <location>
        <begin position="198"/>
        <end position="221"/>
    </location>
</feature>
<evidence type="ECO:0000313" key="5">
    <source>
        <dbReference type="RefSeq" id="XP_052116308.1"/>
    </source>
</evidence>
<evidence type="ECO:0000256" key="2">
    <source>
        <dbReference type="SAM" id="MobiDB-lite"/>
    </source>
</evidence>
<name>A0A9C6TWF0_ARADU</name>
<feature type="region of interest" description="Disordered" evidence="2">
    <location>
        <begin position="184"/>
        <end position="231"/>
    </location>
</feature>
<proteinExistence type="predicted"/>
<dbReference type="RefSeq" id="XP_052116307.1">
    <property type="nucleotide sequence ID" value="XM_052260347.1"/>
</dbReference>
<dbReference type="KEGG" id="adu:110280268"/>
<keyword evidence="1" id="KW-0175">Coiled coil</keyword>
<evidence type="ECO:0000313" key="8">
    <source>
        <dbReference type="RefSeq" id="XP_052116311.1"/>
    </source>
</evidence>
<accession>A0A9C6TWF0</accession>
<gene>
    <name evidence="4 5 6 7 8 9" type="primary">LOC110280268</name>
</gene>
<evidence type="ECO:0000313" key="7">
    <source>
        <dbReference type="RefSeq" id="XP_052116310.1"/>
    </source>
</evidence>
<evidence type="ECO:0000313" key="6">
    <source>
        <dbReference type="RefSeq" id="XP_052116309.1"/>
    </source>
</evidence>
<dbReference type="RefSeq" id="XP_052116311.1">
    <property type="nucleotide sequence ID" value="XM_052260351.1"/>
</dbReference>
<dbReference type="RefSeq" id="XP_052116312.1">
    <property type="nucleotide sequence ID" value="XM_052260352.1"/>
</dbReference>
<feature type="coiled-coil region" evidence="1">
    <location>
        <begin position="3"/>
        <end position="103"/>
    </location>
</feature>
<dbReference type="PANTHER" id="PTHR35766:SF1">
    <property type="entry name" value="OS08G0543600 PROTEIN"/>
    <property type="match status" value="1"/>
</dbReference>
<reference evidence="3" key="1">
    <citation type="journal article" date="2016" name="Nat. Genet.">
        <title>The genome sequences of Arachis duranensis and Arachis ipaensis, the diploid ancestors of cultivated peanut.</title>
        <authorList>
            <person name="Bertioli D.J."/>
            <person name="Cannon S.B."/>
            <person name="Froenicke L."/>
            <person name="Huang G."/>
            <person name="Farmer A.D."/>
            <person name="Cannon E.K."/>
            <person name="Liu X."/>
            <person name="Gao D."/>
            <person name="Clevenger J."/>
            <person name="Dash S."/>
            <person name="Ren L."/>
            <person name="Moretzsohn M.C."/>
            <person name="Shirasawa K."/>
            <person name="Huang W."/>
            <person name="Vidigal B."/>
            <person name="Abernathy B."/>
            <person name="Chu Y."/>
            <person name="Niederhuth C.E."/>
            <person name="Umale P."/>
            <person name="Araujo A.C."/>
            <person name="Kozik A."/>
            <person name="Kim K.D."/>
            <person name="Burow M.D."/>
            <person name="Varshney R.K."/>
            <person name="Wang X."/>
            <person name="Zhang X."/>
            <person name="Barkley N."/>
            <person name="Guimaraes P.M."/>
            <person name="Isobe S."/>
            <person name="Guo B."/>
            <person name="Liao B."/>
            <person name="Stalker H.T."/>
            <person name="Schmitz R.J."/>
            <person name="Scheffler B.E."/>
            <person name="Leal-Bertioli S.C."/>
            <person name="Xun X."/>
            <person name="Jackson S.A."/>
            <person name="Michelmore R."/>
            <person name="Ozias-Akins P."/>
        </authorList>
    </citation>
    <scope>NUCLEOTIDE SEQUENCE [LARGE SCALE GENOMIC DNA]</scope>
    <source>
        <strain evidence="3">cv. V14167</strain>
    </source>
</reference>
<evidence type="ECO:0000256" key="1">
    <source>
        <dbReference type="SAM" id="Coils"/>
    </source>
</evidence>
<protein>
    <submittedName>
        <fullName evidence="4 5">Uncharacterized protein LOC110280268</fullName>
    </submittedName>
</protein>
<dbReference type="AlphaFoldDB" id="A0A9C6TWF0"/>
<reference evidence="4 5" key="2">
    <citation type="submission" date="2025-04" db="UniProtKB">
        <authorList>
            <consortium name="RefSeq"/>
        </authorList>
    </citation>
    <scope>IDENTIFICATION</scope>
    <source>
        <tissue evidence="4 5">Whole plant</tissue>
    </source>
</reference>
<organism evidence="3 5">
    <name type="scientific">Arachis duranensis</name>
    <name type="common">Wild peanut</name>
    <dbReference type="NCBI Taxonomy" id="130453"/>
    <lineage>
        <taxon>Eukaryota</taxon>
        <taxon>Viridiplantae</taxon>
        <taxon>Streptophyta</taxon>
        <taxon>Embryophyta</taxon>
        <taxon>Tracheophyta</taxon>
        <taxon>Spermatophyta</taxon>
        <taxon>Magnoliopsida</taxon>
        <taxon>eudicotyledons</taxon>
        <taxon>Gunneridae</taxon>
        <taxon>Pentapetalae</taxon>
        <taxon>rosids</taxon>
        <taxon>fabids</taxon>
        <taxon>Fabales</taxon>
        <taxon>Fabaceae</taxon>
        <taxon>Papilionoideae</taxon>
        <taxon>50 kb inversion clade</taxon>
        <taxon>dalbergioids sensu lato</taxon>
        <taxon>Dalbergieae</taxon>
        <taxon>Pterocarpus clade</taxon>
        <taxon>Arachis</taxon>
    </lineage>
</organism>
<keyword evidence="3" id="KW-1185">Reference proteome</keyword>
<evidence type="ECO:0000313" key="9">
    <source>
        <dbReference type="RefSeq" id="XP_052116312.1"/>
    </source>
</evidence>
<dbReference type="PANTHER" id="PTHR35766">
    <property type="entry name" value="OS08G0543600 PROTEIN"/>
    <property type="match status" value="1"/>
</dbReference>
<dbReference type="RefSeq" id="XP_052116310.1">
    <property type="nucleotide sequence ID" value="XM_052260350.1"/>
</dbReference>
<dbReference type="Proteomes" id="UP000515211">
    <property type="component" value="Chromosome 4"/>
</dbReference>
<evidence type="ECO:0000313" key="3">
    <source>
        <dbReference type="Proteomes" id="UP000515211"/>
    </source>
</evidence>
<sequence>MTSQKLKLELEQERNKLANIQLKYQEEQKLNKFVKRKRKKGWAKQDLLREQNKELATFRRERDHSEVERAQHMKQIHDLQEHIQEKDRQLIELQEQHKVAQETLMYKDEQLREAQAWINRGREMDVLQSRTNQSLQAELRERTEQYNQLWMGFQRQTTQMNKLRDELNERVSEVKRLQLELTRRQDEEPVEAVDDNCRFSSDTPSYSVSPASAQDTTSGTSAAMRAQDRSA</sequence>
<evidence type="ECO:0000313" key="4">
    <source>
        <dbReference type="RefSeq" id="XP_052116307.1"/>
    </source>
</evidence>